<keyword evidence="3" id="KW-1185">Reference proteome</keyword>
<name>A0A159Z1B3_9RHOB</name>
<sequence length="78" mass="8456">MRDIYRIVVQPGEPYVSRAHGIGTIEHVILATGSARIGPEGNAVILRPGDYVSYPADTSHVFEATEADTLAIMMIENT</sequence>
<dbReference type="InterPro" id="IPR014710">
    <property type="entry name" value="RmlC-like_jellyroll"/>
</dbReference>
<gene>
    <name evidence="2" type="ORF">AKL17_0484</name>
</gene>
<evidence type="ECO:0000313" key="2">
    <source>
        <dbReference type="EMBL" id="AMY67744.1"/>
    </source>
</evidence>
<dbReference type="SUPFAM" id="SSF51182">
    <property type="entry name" value="RmlC-like cupins"/>
    <property type="match status" value="1"/>
</dbReference>
<protein>
    <submittedName>
        <fullName evidence="2">XRE family transcriptional regulator</fullName>
    </submittedName>
</protein>
<organism evidence="2 3">
    <name type="scientific">Frigidibacter mobilis</name>
    <dbReference type="NCBI Taxonomy" id="1335048"/>
    <lineage>
        <taxon>Bacteria</taxon>
        <taxon>Pseudomonadati</taxon>
        <taxon>Pseudomonadota</taxon>
        <taxon>Alphaproteobacteria</taxon>
        <taxon>Rhodobacterales</taxon>
        <taxon>Paracoccaceae</taxon>
        <taxon>Frigidibacter</taxon>
    </lineage>
</organism>
<dbReference type="Gene3D" id="2.60.120.10">
    <property type="entry name" value="Jelly Rolls"/>
    <property type="match status" value="1"/>
</dbReference>
<accession>A0A159Z1B3</accession>
<dbReference type="Proteomes" id="UP000076128">
    <property type="component" value="Chromosome"/>
</dbReference>
<dbReference type="AlphaFoldDB" id="A0A159Z1B3"/>
<dbReference type="EMBL" id="CP012661">
    <property type="protein sequence ID" value="AMY67744.1"/>
    <property type="molecule type" value="Genomic_DNA"/>
</dbReference>
<dbReference type="STRING" id="1335048.AKL17_0484"/>
<evidence type="ECO:0000259" key="1">
    <source>
        <dbReference type="Pfam" id="PF07883"/>
    </source>
</evidence>
<reference evidence="2 3" key="1">
    <citation type="submission" date="2015-09" db="EMBL/GenBank/DDBJ databases">
        <title>Complete genome sequence of Defluviimonas alba cai42t isolated from an oilfield in Xinjiang.</title>
        <authorList>
            <person name="Geng S."/>
            <person name="Pan X."/>
            <person name="Wu X."/>
        </authorList>
    </citation>
    <scope>NUCLEOTIDE SEQUENCE [LARGE SCALE GENOMIC DNA]</scope>
    <source>
        <strain evidence="3">cai42</strain>
    </source>
</reference>
<proteinExistence type="predicted"/>
<dbReference type="InterPro" id="IPR011051">
    <property type="entry name" value="RmlC_Cupin_sf"/>
</dbReference>
<dbReference type="Pfam" id="PF07883">
    <property type="entry name" value="Cupin_2"/>
    <property type="match status" value="1"/>
</dbReference>
<feature type="domain" description="Cupin type-2" evidence="1">
    <location>
        <begin position="7"/>
        <end position="75"/>
    </location>
</feature>
<dbReference type="KEGG" id="daa:AKL17_0484"/>
<evidence type="ECO:0000313" key="3">
    <source>
        <dbReference type="Proteomes" id="UP000076128"/>
    </source>
</evidence>
<dbReference type="InterPro" id="IPR013096">
    <property type="entry name" value="Cupin_2"/>
</dbReference>